<protein>
    <submittedName>
        <fullName evidence="1">ABC-type branched-chain amino acid transport system, periplasmic component</fullName>
    </submittedName>
</protein>
<sequence>MVDKNECQIIACVPWHWHSKTNGCNSENQLGQKFCQLGTQLWGEENLTWRSGTAFDSVLIILRVLEQFNISDSQSLLIYMNKYFKEDKKQVKGVTGIIQFEKNGVGVARRRHRINPPAEIVAVKWNAQQSKWQWTI</sequence>
<dbReference type="EMBL" id="CP024785">
    <property type="protein sequence ID" value="AUB36185.1"/>
    <property type="molecule type" value="Genomic_DNA"/>
</dbReference>
<organism evidence="1 2">
    <name type="scientific">Nostoc flagelliforme CCNUN1</name>
    <dbReference type="NCBI Taxonomy" id="2038116"/>
    <lineage>
        <taxon>Bacteria</taxon>
        <taxon>Bacillati</taxon>
        <taxon>Cyanobacteriota</taxon>
        <taxon>Cyanophyceae</taxon>
        <taxon>Nostocales</taxon>
        <taxon>Nostocaceae</taxon>
        <taxon>Nostoc</taxon>
    </lineage>
</organism>
<dbReference type="KEGG" id="nfl:COO91_02086"/>
<evidence type="ECO:0000313" key="1">
    <source>
        <dbReference type="EMBL" id="AUB36185.1"/>
    </source>
</evidence>
<name>A0A2K8SMX3_9NOSO</name>
<dbReference type="Proteomes" id="UP000232003">
    <property type="component" value="Chromosome"/>
</dbReference>
<dbReference type="AlphaFoldDB" id="A0A2K8SMX3"/>
<dbReference type="OrthoDB" id="476982at2"/>
<gene>
    <name evidence="1" type="ORF">COO91_02086</name>
</gene>
<accession>A0A2K8SMX3</accession>
<dbReference type="RefSeq" id="WP_100898187.1">
    <property type="nucleotide sequence ID" value="NZ_CAWNNC010000001.1"/>
</dbReference>
<evidence type="ECO:0000313" key="2">
    <source>
        <dbReference type="Proteomes" id="UP000232003"/>
    </source>
</evidence>
<proteinExistence type="predicted"/>
<reference evidence="1 2" key="1">
    <citation type="submission" date="2017-11" db="EMBL/GenBank/DDBJ databases">
        <title>Complete genome of a free-living desiccation-tolerant cyanobacterium and its photosynthetic adaptation to extreme terrestrial habitat.</title>
        <authorList>
            <person name="Shang J."/>
        </authorList>
    </citation>
    <scope>NUCLEOTIDE SEQUENCE [LARGE SCALE GENOMIC DNA]</scope>
    <source>
        <strain evidence="1 2">CCNUN1</strain>
    </source>
</reference>
<keyword evidence="2" id="KW-1185">Reference proteome</keyword>